<dbReference type="EMBL" id="CP013244">
    <property type="protein sequence ID" value="ANP46370.1"/>
    <property type="molecule type" value="Genomic_DNA"/>
</dbReference>
<name>A0A1B1AIM4_9PROT</name>
<evidence type="ECO:0000313" key="2">
    <source>
        <dbReference type="Proteomes" id="UP000092498"/>
    </source>
</evidence>
<organism evidence="1 2">
    <name type="scientific">Candidatus Viadribacter manganicus</name>
    <dbReference type="NCBI Taxonomy" id="1759059"/>
    <lineage>
        <taxon>Bacteria</taxon>
        <taxon>Pseudomonadati</taxon>
        <taxon>Pseudomonadota</taxon>
        <taxon>Alphaproteobacteria</taxon>
        <taxon>Hyphomonadales</taxon>
        <taxon>Hyphomonadaceae</taxon>
        <taxon>Candidatus Viadribacter</taxon>
    </lineage>
</organism>
<dbReference type="RefSeq" id="WP_066771326.1">
    <property type="nucleotide sequence ID" value="NZ_CP013244.1"/>
</dbReference>
<dbReference type="OrthoDB" id="7291734at2"/>
<dbReference type="AlphaFoldDB" id="A0A1B1AIM4"/>
<proteinExistence type="predicted"/>
<dbReference type="InParanoid" id="A0A1B1AIM4"/>
<accession>A0A1B1AIM4</accession>
<keyword evidence="2" id="KW-1185">Reference proteome</keyword>
<dbReference type="STRING" id="1759059.ATE48_10810"/>
<evidence type="ECO:0000313" key="1">
    <source>
        <dbReference type="EMBL" id="ANP46370.1"/>
    </source>
</evidence>
<sequence>MIPPLDPFAQKFDSIEIDPSRTPARTAIESAVAHVSPYMLQPETAPGFYLLDDANGRFVVDRAMGVVTVAADDILHSERNTIHAVKLRVIEPSGATYELDMQLRISGRVPQMIGAEEFAAIAGLTDETILVAPRVPKLVVPQDASQIAAAPQTEAVAITPWTRFAPAQGHASRTPRAQARRSFITAETTSITEPVELNFDGLPAPFSAHLRWSL</sequence>
<dbReference type="Proteomes" id="UP000092498">
    <property type="component" value="Chromosome"/>
</dbReference>
<dbReference type="KEGG" id="cbot:ATE48_10810"/>
<gene>
    <name evidence="1" type="ORF">ATE48_10810</name>
</gene>
<reference evidence="1 2" key="1">
    <citation type="submission" date="2015-11" db="EMBL/GenBank/DDBJ databases">
        <title>Whole-Genome Sequence of Candidatus Oderbacter manganicum from the National Park Lower Oder Valley, Germany.</title>
        <authorList>
            <person name="Braun B."/>
            <person name="Liere K."/>
            <person name="Szewzyk U."/>
        </authorList>
    </citation>
    <scope>NUCLEOTIDE SEQUENCE [LARGE SCALE GENOMIC DNA]</scope>
    <source>
        <strain evidence="1 2">OTSz_A_272</strain>
    </source>
</reference>
<protein>
    <submittedName>
        <fullName evidence="1">Uncharacterized protein</fullName>
    </submittedName>
</protein>